<dbReference type="SUPFAM" id="SSF51556">
    <property type="entry name" value="Metallo-dependent hydrolases"/>
    <property type="match status" value="1"/>
</dbReference>
<dbReference type="PANTHER" id="PTHR10443:SF12">
    <property type="entry name" value="DIPEPTIDASE"/>
    <property type="match status" value="1"/>
</dbReference>
<dbReference type="EC" id="3.4.13.-" evidence="1"/>
<organism evidence="1 2">
    <name type="scientific">Neobacillus novalis</name>
    <dbReference type="NCBI Taxonomy" id="220687"/>
    <lineage>
        <taxon>Bacteria</taxon>
        <taxon>Bacillati</taxon>
        <taxon>Bacillota</taxon>
        <taxon>Bacilli</taxon>
        <taxon>Bacillales</taxon>
        <taxon>Bacillaceae</taxon>
        <taxon>Neobacillus</taxon>
    </lineage>
</organism>
<dbReference type="AlphaFoldDB" id="A0AA95SE55"/>
<keyword evidence="1" id="KW-0224">Dipeptidase</keyword>
<dbReference type="Gene3D" id="3.20.20.140">
    <property type="entry name" value="Metal-dependent hydrolases"/>
    <property type="match status" value="1"/>
</dbReference>
<keyword evidence="1" id="KW-0378">Hydrolase</keyword>
<dbReference type="RefSeq" id="WP_066084630.1">
    <property type="nucleotide sequence ID" value="NZ_CP126114.1"/>
</dbReference>
<evidence type="ECO:0000313" key="2">
    <source>
        <dbReference type="Proteomes" id="UP001178288"/>
    </source>
</evidence>
<proteinExistence type="predicted"/>
<dbReference type="InterPro" id="IPR008257">
    <property type="entry name" value="Pept_M19"/>
</dbReference>
<protein>
    <submittedName>
        <fullName evidence="1">Membrane dipeptidase</fullName>
        <ecNumber evidence="1">3.4.13.-</ecNumber>
    </submittedName>
</protein>
<dbReference type="EMBL" id="CP126114">
    <property type="protein sequence ID" value="WHY87823.1"/>
    <property type="molecule type" value="Genomic_DNA"/>
</dbReference>
<evidence type="ECO:0000313" key="1">
    <source>
        <dbReference type="EMBL" id="WHY87823.1"/>
    </source>
</evidence>
<dbReference type="KEGG" id="nnv:QNH39_08330"/>
<keyword evidence="2" id="KW-1185">Reference proteome</keyword>
<dbReference type="Pfam" id="PF01244">
    <property type="entry name" value="Peptidase_M19"/>
    <property type="match status" value="1"/>
</dbReference>
<accession>A0AA95SE55</accession>
<dbReference type="Proteomes" id="UP001178288">
    <property type="component" value="Chromosome"/>
</dbReference>
<dbReference type="PROSITE" id="PS51365">
    <property type="entry name" value="RENAL_DIPEPTIDASE_2"/>
    <property type="match status" value="1"/>
</dbReference>
<dbReference type="PANTHER" id="PTHR10443">
    <property type="entry name" value="MICROSOMAL DIPEPTIDASE"/>
    <property type="match status" value="1"/>
</dbReference>
<reference evidence="1" key="1">
    <citation type="submission" date="2023-05" db="EMBL/GenBank/DDBJ databases">
        <title>Comparative genomics of Bacillaceae isolates and their secondary metabolite potential.</title>
        <authorList>
            <person name="Song L."/>
            <person name="Nielsen L.J."/>
            <person name="Mohite O."/>
            <person name="Xu X."/>
            <person name="Weber T."/>
            <person name="Kovacs A.T."/>
        </authorList>
    </citation>
    <scope>NUCLEOTIDE SEQUENCE</scope>
    <source>
        <strain evidence="1">XLM17</strain>
    </source>
</reference>
<dbReference type="GO" id="GO:0006508">
    <property type="term" value="P:proteolysis"/>
    <property type="evidence" value="ECO:0007669"/>
    <property type="project" value="InterPro"/>
</dbReference>
<keyword evidence="1" id="KW-0645">Protease</keyword>
<gene>
    <name evidence="1" type="ORF">QNH39_08330</name>
</gene>
<sequence>MINCKQGLFKFDLTNEEEERALLLHENSIIIDMLFQGPLSPSAIPEEISNKLKDRCEPFKDDMMTYSGMSSKLISRMSVNDEIPEFKDEWYQSGITAGNRQLNLSSLESIIMSMAEVQQQFDSIAWLSKAVSADEIRAAKQQNLKAGIITAQETHGLGTNLELLESLYDFGLRVLQLTYNTQNYIGAGCAEKSNAGITNFGINFIERLNELGIIVDTSHCGKQTTLDACRYSKKPVIASHTGVENIFNHMRCKSDEEIKAIANTGGVIGVFAMPWFIHDDPNQTTINHVLDHIDYIINLVGVDHVGIGTDWPMSDVTWSLIYFKENIAPKLGFAKGNGPSTESIIGLEKYSYFINFTRGLIARGYADSEIQKIIGGNWLRVFEEVCG</sequence>
<name>A0AA95SE55_9BACI</name>
<dbReference type="GO" id="GO:0070573">
    <property type="term" value="F:metallodipeptidase activity"/>
    <property type="evidence" value="ECO:0007669"/>
    <property type="project" value="InterPro"/>
</dbReference>
<dbReference type="InterPro" id="IPR032466">
    <property type="entry name" value="Metal_Hydrolase"/>
</dbReference>